<evidence type="ECO:0000313" key="3">
    <source>
        <dbReference type="Proteomes" id="UP000765509"/>
    </source>
</evidence>
<dbReference type="AlphaFoldDB" id="A0A9Q3FEP6"/>
<keyword evidence="3" id="KW-1185">Reference proteome</keyword>
<dbReference type="Proteomes" id="UP000765509">
    <property type="component" value="Unassembled WGS sequence"/>
</dbReference>
<comment type="caution">
    <text evidence="2">The sequence shown here is derived from an EMBL/GenBank/DDBJ whole genome shotgun (WGS) entry which is preliminary data.</text>
</comment>
<reference evidence="2" key="1">
    <citation type="submission" date="2021-03" db="EMBL/GenBank/DDBJ databases">
        <title>Draft genome sequence of rust myrtle Austropuccinia psidii MF-1, a brazilian biotype.</title>
        <authorList>
            <person name="Quecine M.C."/>
            <person name="Pachon D.M.R."/>
            <person name="Bonatelli M.L."/>
            <person name="Correr F.H."/>
            <person name="Franceschini L.M."/>
            <person name="Leite T.F."/>
            <person name="Margarido G.R.A."/>
            <person name="Almeida C.A."/>
            <person name="Ferrarezi J.A."/>
            <person name="Labate C.A."/>
        </authorList>
    </citation>
    <scope>NUCLEOTIDE SEQUENCE</scope>
    <source>
        <strain evidence="2">MF-1</strain>
    </source>
</reference>
<evidence type="ECO:0000256" key="1">
    <source>
        <dbReference type="SAM" id="MobiDB-lite"/>
    </source>
</evidence>
<sequence>MLWSSISPEFEGILLNNKTLFFDCWEALGNACGKDSIITLSRTLHKLINLCYYPGSSLETHIDEFQKLHENYQSLTMSTTTKIQLSSDMAAVFFLHSLYNEKELSSLCQTLYDIKPFNLNAITDCVAVEHTHRQSDSTTILMADKSKQKDNNKSNNQNDNSNNNQKSNQGKDKKTH</sequence>
<name>A0A9Q3FEP6_9BASI</name>
<feature type="compositionally biased region" description="Low complexity" evidence="1">
    <location>
        <begin position="153"/>
        <end position="168"/>
    </location>
</feature>
<feature type="region of interest" description="Disordered" evidence="1">
    <location>
        <begin position="136"/>
        <end position="176"/>
    </location>
</feature>
<dbReference type="EMBL" id="AVOT02041303">
    <property type="protein sequence ID" value="MBW0536593.1"/>
    <property type="molecule type" value="Genomic_DNA"/>
</dbReference>
<gene>
    <name evidence="2" type="ORF">O181_076308</name>
</gene>
<accession>A0A9Q3FEP6</accession>
<organism evidence="2 3">
    <name type="scientific">Austropuccinia psidii MF-1</name>
    <dbReference type="NCBI Taxonomy" id="1389203"/>
    <lineage>
        <taxon>Eukaryota</taxon>
        <taxon>Fungi</taxon>
        <taxon>Dikarya</taxon>
        <taxon>Basidiomycota</taxon>
        <taxon>Pucciniomycotina</taxon>
        <taxon>Pucciniomycetes</taxon>
        <taxon>Pucciniales</taxon>
        <taxon>Sphaerophragmiaceae</taxon>
        <taxon>Austropuccinia</taxon>
    </lineage>
</organism>
<evidence type="ECO:0000313" key="2">
    <source>
        <dbReference type="EMBL" id="MBW0536593.1"/>
    </source>
</evidence>
<dbReference type="OrthoDB" id="2516191at2759"/>
<protein>
    <submittedName>
        <fullName evidence="2">Uncharacterized protein</fullName>
    </submittedName>
</protein>
<proteinExistence type="predicted"/>